<dbReference type="Proteomes" id="UP000237718">
    <property type="component" value="Unassembled WGS sequence"/>
</dbReference>
<accession>A0A2T1AEK0</accession>
<gene>
    <name evidence="2" type="ORF">CLV89_108113</name>
</gene>
<sequence>MPQTSPVLLQGLSLDALARDLGLAPARVQWRQIKSVKTEREDRQVLLLEHDDDAKLVVKQEPGLSARRFDSLLESYGTLGRALGDDGAFRMVPVILARPEDRLVVLAHVPGLTAHARLEAAEIGLDQRAEVIESCAAWLGQLHRASSVGVTAFEGGDVLHRVRKFARDVREGVRPVAYPKRFLGLCAFMHKAVRGGEGAPRQQALRHGDAHSRNFIFGAEALFAVDPTPRGAGPVALDIARYMTRLAYSFGVAEEGAGHAGLARADWQALATGYEHPWEDDPVLTVFLGLQLLNDWVQMPDAREQRTSSQQHRLSRLVMMFQLLREQCD</sequence>
<name>A0A2T1AEK0_TRISK</name>
<evidence type="ECO:0000259" key="1">
    <source>
        <dbReference type="Pfam" id="PF01636"/>
    </source>
</evidence>
<reference evidence="2 3" key="1">
    <citation type="submission" date="2018-03" db="EMBL/GenBank/DDBJ databases">
        <title>Genomic Encyclopedia of Archaeal and Bacterial Type Strains, Phase II (KMG-II): from individual species to whole genera.</title>
        <authorList>
            <person name="Goeker M."/>
        </authorList>
    </citation>
    <scope>NUCLEOTIDE SEQUENCE [LARGE SCALE GENOMIC DNA]</scope>
    <source>
        <strain evidence="2 3">DSM 25328</strain>
    </source>
</reference>
<comment type="caution">
    <text evidence="2">The sequence shown here is derived from an EMBL/GenBank/DDBJ whole genome shotgun (WGS) entry which is preliminary data.</text>
</comment>
<dbReference type="SUPFAM" id="SSF56112">
    <property type="entry name" value="Protein kinase-like (PK-like)"/>
    <property type="match status" value="1"/>
</dbReference>
<dbReference type="InterPro" id="IPR002575">
    <property type="entry name" value="Aminoglycoside_PTrfase"/>
</dbReference>
<dbReference type="OrthoDB" id="7845153at2"/>
<organism evidence="2 3">
    <name type="scientific">Tritonibacter scottomollicae</name>
    <name type="common">Epibacterium scottomollicae</name>
    <dbReference type="NCBI Taxonomy" id="483013"/>
    <lineage>
        <taxon>Bacteria</taxon>
        <taxon>Pseudomonadati</taxon>
        <taxon>Pseudomonadota</taxon>
        <taxon>Alphaproteobacteria</taxon>
        <taxon>Rhodobacterales</taxon>
        <taxon>Paracoccaceae</taxon>
        <taxon>Tritonibacter</taxon>
    </lineage>
</organism>
<proteinExistence type="predicted"/>
<evidence type="ECO:0000313" key="2">
    <source>
        <dbReference type="EMBL" id="PRZ46967.1"/>
    </source>
</evidence>
<dbReference type="Pfam" id="PF01636">
    <property type="entry name" value="APH"/>
    <property type="match status" value="1"/>
</dbReference>
<keyword evidence="2" id="KW-0808">Transferase</keyword>
<dbReference type="GO" id="GO:0016740">
    <property type="term" value="F:transferase activity"/>
    <property type="evidence" value="ECO:0007669"/>
    <property type="project" value="UniProtKB-KW"/>
</dbReference>
<dbReference type="EMBL" id="PVUF01000008">
    <property type="protein sequence ID" value="PRZ46967.1"/>
    <property type="molecule type" value="Genomic_DNA"/>
</dbReference>
<feature type="domain" description="Aminoglycoside phosphotransferase" evidence="1">
    <location>
        <begin position="44"/>
        <end position="269"/>
    </location>
</feature>
<dbReference type="Gene3D" id="3.90.1200.10">
    <property type="match status" value="1"/>
</dbReference>
<dbReference type="RefSeq" id="WP_106164221.1">
    <property type="nucleotide sequence ID" value="NZ_PVUF01000008.1"/>
</dbReference>
<dbReference type="AlphaFoldDB" id="A0A2T1AEK0"/>
<dbReference type="InterPro" id="IPR011009">
    <property type="entry name" value="Kinase-like_dom_sf"/>
</dbReference>
<evidence type="ECO:0000313" key="3">
    <source>
        <dbReference type="Proteomes" id="UP000237718"/>
    </source>
</evidence>
<protein>
    <submittedName>
        <fullName evidence="2">Phosphotransferase family enzyme</fullName>
    </submittedName>
</protein>